<feature type="region of interest" description="Disordered" evidence="1">
    <location>
        <begin position="24"/>
        <end position="85"/>
    </location>
</feature>
<gene>
    <name evidence="2" type="ORF">ACHAWU_002644</name>
</gene>
<accession>A0ABD3LWD0</accession>
<proteinExistence type="predicted"/>
<evidence type="ECO:0000313" key="2">
    <source>
        <dbReference type="EMBL" id="KAL3756065.1"/>
    </source>
</evidence>
<dbReference type="EMBL" id="JALLBG020000315">
    <property type="protein sequence ID" value="KAL3756065.1"/>
    <property type="molecule type" value="Genomic_DNA"/>
</dbReference>
<evidence type="ECO:0000313" key="3">
    <source>
        <dbReference type="Proteomes" id="UP001530293"/>
    </source>
</evidence>
<keyword evidence="3" id="KW-1185">Reference proteome</keyword>
<dbReference type="AlphaFoldDB" id="A0ABD3LWD0"/>
<feature type="compositionally biased region" description="Polar residues" evidence="1">
    <location>
        <begin position="57"/>
        <end position="68"/>
    </location>
</feature>
<dbReference type="Proteomes" id="UP001530293">
    <property type="component" value="Unassembled WGS sequence"/>
</dbReference>
<reference evidence="2 3" key="1">
    <citation type="submission" date="2024-10" db="EMBL/GenBank/DDBJ databases">
        <title>Updated reference genomes for cyclostephanoid diatoms.</title>
        <authorList>
            <person name="Roberts W.R."/>
            <person name="Alverson A.J."/>
        </authorList>
    </citation>
    <scope>NUCLEOTIDE SEQUENCE [LARGE SCALE GENOMIC DNA]</scope>
    <source>
        <strain evidence="2 3">AJA232-27</strain>
    </source>
</reference>
<sequence>MRVAMMGPLGKCLETALDELLAEDQHDGGGHNHGRRDGSGSNHHATLEINAHDGSNGYVSTNNNGQLHQENENDSESTTPTRRDHDVTFDAAMKKSILESYCKAVVETKFDDESNSSSAGATKTSTSHTDAPAAMLMGEIDHYNRVGGQWRIVVKNACLKRRSTTHIDNGKTGRSLRKRMVLDWNDDHGDDNDNDAHRAINDTGGVPEKKLSGNSSDVHHFPGTIQILAYDDDT</sequence>
<comment type="caution">
    <text evidence="2">The sequence shown here is derived from an EMBL/GenBank/DDBJ whole genome shotgun (WGS) entry which is preliminary data.</text>
</comment>
<feature type="compositionally biased region" description="Basic and acidic residues" evidence="1">
    <location>
        <begin position="24"/>
        <end position="38"/>
    </location>
</feature>
<protein>
    <submittedName>
        <fullName evidence="2">Uncharacterized protein</fullName>
    </submittedName>
</protein>
<evidence type="ECO:0000256" key="1">
    <source>
        <dbReference type="SAM" id="MobiDB-lite"/>
    </source>
</evidence>
<feature type="region of interest" description="Disordered" evidence="1">
    <location>
        <begin position="193"/>
        <end position="217"/>
    </location>
</feature>
<name>A0ABD3LWD0_9STRA</name>
<organism evidence="2 3">
    <name type="scientific">Discostella pseudostelligera</name>
    <dbReference type="NCBI Taxonomy" id="259834"/>
    <lineage>
        <taxon>Eukaryota</taxon>
        <taxon>Sar</taxon>
        <taxon>Stramenopiles</taxon>
        <taxon>Ochrophyta</taxon>
        <taxon>Bacillariophyta</taxon>
        <taxon>Coscinodiscophyceae</taxon>
        <taxon>Thalassiosirophycidae</taxon>
        <taxon>Stephanodiscales</taxon>
        <taxon>Stephanodiscaceae</taxon>
        <taxon>Discostella</taxon>
    </lineage>
</organism>